<keyword evidence="1" id="KW-0436">Ligase</keyword>
<dbReference type="InterPro" id="IPR011761">
    <property type="entry name" value="ATP-grasp"/>
</dbReference>
<accession>A0ABR7FC57</accession>
<keyword evidence="3 5" id="KW-0067">ATP-binding</keyword>
<dbReference type="Proteomes" id="UP000654573">
    <property type="component" value="Unassembled WGS sequence"/>
</dbReference>
<keyword evidence="8" id="KW-1185">Reference proteome</keyword>
<gene>
    <name evidence="7" type="ORF">H8S76_11075</name>
</gene>
<keyword evidence="2 5" id="KW-0547">Nucleotide-binding</keyword>
<evidence type="ECO:0000313" key="7">
    <source>
        <dbReference type="EMBL" id="MBC5672787.1"/>
    </source>
</evidence>
<dbReference type="PROSITE" id="PS50975">
    <property type="entry name" value="ATP_GRASP"/>
    <property type="match status" value="1"/>
</dbReference>
<evidence type="ECO:0000256" key="3">
    <source>
        <dbReference type="ARBA" id="ARBA00022840"/>
    </source>
</evidence>
<dbReference type="InterPro" id="IPR016185">
    <property type="entry name" value="PreATP-grasp_dom_sf"/>
</dbReference>
<dbReference type="SUPFAM" id="SSF52440">
    <property type="entry name" value="PreATP-grasp domain"/>
    <property type="match status" value="1"/>
</dbReference>
<dbReference type="Gene3D" id="3.30.470.20">
    <property type="entry name" value="ATP-grasp fold, B domain"/>
    <property type="match status" value="1"/>
</dbReference>
<evidence type="ECO:0000256" key="5">
    <source>
        <dbReference type="PROSITE-ProRule" id="PRU00409"/>
    </source>
</evidence>
<proteinExistence type="predicted"/>
<dbReference type="InterPro" id="IPR013815">
    <property type="entry name" value="ATP_grasp_subdomain_1"/>
</dbReference>
<dbReference type="InterPro" id="IPR011095">
    <property type="entry name" value="Dala_Dala_lig_C"/>
</dbReference>
<feature type="domain" description="ATP-grasp" evidence="6">
    <location>
        <begin position="113"/>
        <end position="303"/>
    </location>
</feature>
<protein>
    <submittedName>
        <fullName evidence="7">ATP-grasp domain-containing protein</fullName>
    </submittedName>
</protein>
<dbReference type="PANTHER" id="PTHR43585">
    <property type="entry name" value="FUMIPYRROLE BIOSYNTHESIS PROTEIN C"/>
    <property type="match status" value="1"/>
</dbReference>
<sequence>MKDSKKKLLILGGAPNETTLVKRAQELGFYVIVADYYTDLKLSPAKAFADEAWNVNWTDVDLMTQLCSDNHVDGITAGYSEVKIEYLIKICKRLNLPCYCTNEQLEVTRNKVKFKALCRECRVPTVREFSSVNDVDSYPVIVKPTDRAGSIGVGIAQNYSELLVAYDVALEKSYSKNVIIEEYITDRKIDVYYLVNDGEISILTTNDVIMAKDNGFQKVVQSCWLYPHRELENFKIKVDEKLRKMIKSMGITYGCIFFSGFIDKKQNYKFFECGFRLEGAHQYNYTYKSIGINFLDVFINHAIYGNLKQLIHNPLRNEKLKLAIINVFSKEGKIASIDGVEEISTMPDCSLALIKANEGDECRDGAILSKVGQFEFDNESPDELAKDIQKLYDYIKVLDTSGNNLIYDVVDDSLVSSWW</sequence>
<dbReference type="InterPro" id="IPR052032">
    <property type="entry name" value="ATP-dep_AA_Ligase"/>
</dbReference>
<dbReference type="Gene3D" id="3.30.1490.20">
    <property type="entry name" value="ATP-grasp fold, A domain"/>
    <property type="match status" value="1"/>
</dbReference>
<reference evidence="7 8" key="1">
    <citation type="submission" date="2020-08" db="EMBL/GenBank/DDBJ databases">
        <title>Genome public.</title>
        <authorList>
            <person name="Liu C."/>
            <person name="Sun Q."/>
        </authorList>
    </citation>
    <scope>NUCLEOTIDE SEQUENCE [LARGE SCALE GENOMIC DNA]</scope>
    <source>
        <strain evidence="7 8">NSJ-34</strain>
    </source>
</reference>
<dbReference type="EMBL" id="JACOOU010000004">
    <property type="protein sequence ID" value="MBC5672787.1"/>
    <property type="molecule type" value="Genomic_DNA"/>
</dbReference>
<dbReference type="PANTHER" id="PTHR43585:SF2">
    <property type="entry name" value="ATP-GRASP ENZYME FSQD"/>
    <property type="match status" value="1"/>
</dbReference>
<dbReference type="RefSeq" id="WP_103731994.1">
    <property type="nucleotide sequence ID" value="NZ_JACOOU010000004.1"/>
</dbReference>
<evidence type="ECO:0000259" key="6">
    <source>
        <dbReference type="PROSITE" id="PS50975"/>
    </source>
</evidence>
<evidence type="ECO:0000256" key="2">
    <source>
        <dbReference type="ARBA" id="ARBA00022741"/>
    </source>
</evidence>
<evidence type="ECO:0000313" key="8">
    <source>
        <dbReference type="Proteomes" id="UP000654573"/>
    </source>
</evidence>
<evidence type="ECO:0000256" key="4">
    <source>
        <dbReference type="ARBA" id="ARBA00023316"/>
    </source>
</evidence>
<dbReference type="SUPFAM" id="SSF56059">
    <property type="entry name" value="Glutathione synthetase ATP-binding domain-like"/>
    <property type="match status" value="1"/>
</dbReference>
<dbReference type="Gene3D" id="3.40.50.20">
    <property type="match status" value="1"/>
</dbReference>
<dbReference type="Pfam" id="PF07478">
    <property type="entry name" value="Dala_Dala_lig_C"/>
    <property type="match status" value="1"/>
</dbReference>
<organism evidence="7 8">
    <name type="scientific">Blautia celeris</name>
    <dbReference type="NCBI Taxonomy" id="2763026"/>
    <lineage>
        <taxon>Bacteria</taxon>
        <taxon>Bacillati</taxon>
        <taxon>Bacillota</taxon>
        <taxon>Clostridia</taxon>
        <taxon>Lachnospirales</taxon>
        <taxon>Lachnospiraceae</taxon>
        <taxon>Blautia</taxon>
    </lineage>
</organism>
<evidence type="ECO:0000256" key="1">
    <source>
        <dbReference type="ARBA" id="ARBA00022598"/>
    </source>
</evidence>
<name>A0ABR7FC57_9FIRM</name>
<keyword evidence="4" id="KW-0961">Cell wall biogenesis/degradation</keyword>
<comment type="caution">
    <text evidence="7">The sequence shown here is derived from an EMBL/GenBank/DDBJ whole genome shotgun (WGS) entry which is preliminary data.</text>
</comment>